<dbReference type="PANTHER" id="PTHR48207">
    <property type="entry name" value="SUCCINATE--HYDROXYMETHYLGLUTARATE COA-TRANSFERASE"/>
    <property type="match status" value="1"/>
</dbReference>
<name>A0ABX8R4F9_9ACTN</name>
<feature type="compositionally biased region" description="Pro residues" evidence="2">
    <location>
        <begin position="1"/>
        <end position="19"/>
    </location>
</feature>
<protein>
    <submittedName>
        <fullName evidence="3">CoA transferase</fullName>
    </submittedName>
</protein>
<sequence>MSVPEPPGTPEPPPAPEPPALEGVRVLDLSRVLSGPLCTRMLADLGAEVIKVESPGGDDGRHFGPFTGGDSTFHRHLNRNKLGIVLDLKDPAGRDRLAALVARSDVLVENFRPGVLDRLGFPPAELLRLNPGLVAVSISGFGRTGPLADRAAYDLIVQAMSGLMSVTGPDGGPGVRVGVSIGDVVPALYAAVAVLSALRQRDATGRGQHIDVSMFDGLVSVLESVAMRALHTDEDVRPTGGHHAISAPYGTFAAKDGPVAVAVAGDALFARLAAVLDRPHWLADGRYATDALRGRHREDLRREIEAALADLTREEALGRLTGGGVPCGPVLGVREALSHPHALARGLVVDEPDGFRTLAGGVRTTGTVGEFRPAPAHGEHDHLVDRWLAEEPRRPPDPTTRTE</sequence>
<dbReference type="InterPro" id="IPR050483">
    <property type="entry name" value="CoA-transferase_III_domain"/>
</dbReference>
<dbReference type="SUPFAM" id="SSF89796">
    <property type="entry name" value="CoA-transferase family III (CaiB/BaiF)"/>
    <property type="match status" value="1"/>
</dbReference>
<keyword evidence="1 3" id="KW-0808">Transferase</keyword>
<feature type="compositionally biased region" description="Basic and acidic residues" evidence="2">
    <location>
        <begin position="377"/>
        <end position="403"/>
    </location>
</feature>
<evidence type="ECO:0000313" key="4">
    <source>
        <dbReference type="Proteomes" id="UP001049518"/>
    </source>
</evidence>
<dbReference type="PANTHER" id="PTHR48207:SF3">
    <property type="entry name" value="SUCCINATE--HYDROXYMETHYLGLUTARATE COA-TRANSFERASE"/>
    <property type="match status" value="1"/>
</dbReference>
<evidence type="ECO:0000313" key="3">
    <source>
        <dbReference type="EMBL" id="QXJ25164.1"/>
    </source>
</evidence>
<dbReference type="Gene3D" id="3.30.1540.10">
    <property type="entry name" value="formyl-coa transferase, domain 3"/>
    <property type="match status" value="1"/>
</dbReference>
<feature type="region of interest" description="Disordered" evidence="2">
    <location>
        <begin position="1"/>
        <end position="21"/>
    </location>
</feature>
<keyword evidence="4" id="KW-1185">Reference proteome</keyword>
<dbReference type="InterPro" id="IPR003673">
    <property type="entry name" value="CoA-Trfase_fam_III"/>
</dbReference>
<dbReference type="Pfam" id="PF02515">
    <property type="entry name" value="CoA_transf_3"/>
    <property type="match status" value="1"/>
</dbReference>
<dbReference type="InterPro" id="IPR044855">
    <property type="entry name" value="CoA-Trfase_III_dom3_sf"/>
</dbReference>
<accession>A0ABX8R4F9</accession>
<evidence type="ECO:0000256" key="2">
    <source>
        <dbReference type="SAM" id="MobiDB-lite"/>
    </source>
</evidence>
<dbReference type="GO" id="GO:0016740">
    <property type="term" value="F:transferase activity"/>
    <property type="evidence" value="ECO:0007669"/>
    <property type="project" value="UniProtKB-KW"/>
</dbReference>
<reference evidence="3" key="1">
    <citation type="submission" date="2020-07" db="EMBL/GenBank/DDBJ databases">
        <authorList>
            <person name="Tarantini F.S."/>
            <person name="Hong K.W."/>
            <person name="Chan K.G."/>
        </authorList>
    </citation>
    <scope>NUCLEOTIDE SEQUENCE</scope>
    <source>
        <strain evidence="3">32-07</strain>
    </source>
</reference>
<dbReference type="Proteomes" id="UP001049518">
    <property type="component" value="Chromosome"/>
</dbReference>
<gene>
    <name evidence="3" type="ORF">AGRA3207_006617</name>
</gene>
<dbReference type="EMBL" id="CP059572">
    <property type="protein sequence ID" value="QXJ25164.1"/>
    <property type="molecule type" value="Genomic_DNA"/>
</dbReference>
<dbReference type="RefSeq" id="WP_231331073.1">
    <property type="nucleotide sequence ID" value="NZ_CP059572.1"/>
</dbReference>
<feature type="region of interest" description="Disordered" evidence="2">
    <location>
        <begin position="371"/>
        <end position="403"/>
    </location>
</feature>
<proteinExistence type="predicted"/>
<dbReference type="InterPro" id="IPR023606">
    <property type="entry name" value="CoA-Trfase_III_dom_1_sf"/>
</dbReference>
<organism evidence="3 4">
    <name type="scientific">Actinomadura graeca</name>
    <dbReference type="NCBI Taxonomy" id="2750812"/>
    <lineage>
        <taxon>Bacteria</taxon>
        <taxon>Bacillati</taxon>
        <taxon>Actinomycetota</taxon>
        <taxon>Actinomycetes</taxon>
        <taxon>Streptosporangiales</taxon>
        <taxon>Thermomonosporaceae</taxon>
        <taxon>Actinomadura</taxon>
    </lineage>
</organism>
<dbReference type="Gene3D" id="3.40.50.10540">
    <property type="entry name" value="Crotonobetainyl-coa:carnitine coa-transferase, domain 1"/>
    <property type="match status" value="1"/>
</dbReference>
<evidence type="ECO:0000256" key="1">
    <source>
        <dbReference type="ARBA" id="ARBA00022679"/>
    </source>
</evidence>